<reference evidence="4 5" key="1">
    <citation type="submission" date="2021-03" db="EMBL/GenBank/DDBJ databases">
        <title>Microbacterium pauli sp. nov., isolated from microfiltered milk.</title>
        <authorList>
            <person name="Bellassi P."/>
            <person name="Fontana A."/>
            <person name="Callegari M.L."/>
            <person name="Lorenzo M."/>
            <person name="Cappa F."/>
        </authorList>
    </citation>
    <scope>NUCLEOTIDE SEQUENCE [LARGE SCALE GENOMIC DNA]</scope>
    <source>
        <strain evidence="4 5">DSM 18909</strain>
    </source>
</reference>
<feature type="compositionally biased region" description="Low complexity" evidence="2">
    <location>
        <begin position="190"/>
        <end position="201"/>
    </location>
</feature>
<dbReference type="EMBL" id="JAFLHG010000014">
    <property type="protein sequence ID" value="MBT8799099.1"/>
    <property type="molecule type" value="Genomic_DNA"/>
</dbReference>
<dbReference type="InterPro" id="IPR000253">
    <property type="entry name" value="FHA_dom"/>
</dbReference>
<accession>A0ABS5XX31</accession>
<evidence type="ECO:0000313" key="5">
    <source>
        <dbReference type="Proteomes" id="UP000740605"/>
    </source>
</evidence>
<dbReference type="Proteomes" id="UP000740605">
    <property type="component" value="Unassembled WGS sequence"/>
</dbReference>
<sequence>MRETRQTPERAQTRYRPAHGSGAWWVAVEGAALAVLAPAVTARTADAVWRRVGEGGIGAVLDALTGAFGTSLTAIPPFALAIAEEGGIRVAVRGALELVIDGPDGPVAVTGEGVSTWSERFVAGAIRATAAPAGDPAEEAGVPLRSGVALADVVVLTVASDARVAAQTRVAPEIRVAPPAARELTPPAAPHAVPVASSSTPAPAPAPQAEPEEEPTEDAGAADEPADAAPASADTLLPAATYAPELAAEEAADEYDLLWGETVARPVAAAASAAAPEADAASAPAADAAAAPEGDGAEGGPEEAAAVEGEPEEEAAPATRVSETVTGERAGLGDHDGATISVAEARALRASDRERFESTEGIPPRRPTRGRIVLSTGRVVELERPVVIGRRPKSTRTSGADLPTLVAVDSPDQDISRSHVEIRAEGEHVLATDLDTTNGTLLLRGGQDPVRLHPSEPTMVVTGDVLDLGDGVTVTFEDLP</sequence>
<organism evidence="4 5">
    <name type="scientific">Microbacterium flavum</name>
    <dbReference type="NCBI Taxonomy" id="415216"/>
    <lineage>
        <taxon>Bacteria</taxon>
        <taxon>Bacillati</taxon>
        <taxon>Actinomycetota</taxon>
        <taxon>Actinomycetes</taxon>
        <taxon>Micrococcales</taxon>
        <taxon>Microbacteriaceae</taxon>
        <taxon>Microbacterium</taxon>
    </lineage>
</organism>
<feature type="region of interest" description="Disordered" evidence="2">
    <location>
        <begin position="184"/>
        <end position="231"/>
    </location>
</feature>
<dbReference type="CDD" id="cd00060">
    <property type="entry name" value="FHA"/>
    <property type="match status" value="1"/>
</dbReference>
<keyword evidence="1" id="KW-0597">Phosphoprotein</keyword>
<evidence type="ECO:0000256" key="2">
    <source>
        <dbReference type="SAM" id="MobiDB-lite"/>
    </source>
</evidence>
<comment type="caution">
    <text evidence="4">The sequence shown here is derived from an EMBL/GenBank/DDBJ whole genome shotgun (WGS) entry which is preliminary data.</text>
</comment>
<dbReference type="Gene3D" id="2.60.200.20">
    <property type="match status" value="1"/>
</dbReference>
<evidence type="ECO:0000259" key="3">
    <source>
        <dbReference type="PROSITE" id="PS50006"/>
    </source>
</evidence>
<feature type="compositionally biased region" description="Low complexity" evidence="2">
    <location>
        <begin position="279"/>
        <end position="294"/>
    </location>
</feature>
<dbReference type="Pfam" id="PF00498">
    <property type="entry name" value="FHA"/>
    <property type="match status" value="1"/>
</dbReference>
<dbReference type="SUPFAM" id="SSF49879">
    <property type="entry name" value="SMAD/FHA domain"/>
    <property type="match status" value="1"/>
</dbReference>
<keyword evidence="5" id="KW-1185">Reference proteome</keyword>
<name>A0ABS5XX31_9MICO</name>
<protein>
    <submittedName>
        <fullName evidence="4">FHA domain-containing protein</fullName>
    </submittedName>
</protein>
<dbReference type="PROSITE" id="PS50006">
    <property type="entry name" value="FHA_DOMAIN"/>
    <property type="match status" value="1"/>
</dbReference>
<evidence type="ECO:0000313" key="4">
    <source>
        <dbReference type="EMBL" id="MBT8799099.1"/>
    </source>
</evidence>
<gene>
    <name evidence="4" type="ORF">J0P97_13620</name>
</gene>
<proteinExistence type="predicted"/>
<feature type="domain" description="FHA" evidence="3">
    <location>
        <begin position="386"/>
        <end position="442"/>
    </location>
</feature>
<evidence type="ECO:0000256" key="1">
    <source>
        <dbReference type="ARBA" id="ARBA00022553"/>
    </source>
</evidence>
<feature type="compositionally biased region" description="Acidic residues" evidence="2">
    <location>
        <begin position="210"/>
        <end position="226"/>
    </location>
</feature>
<dbReference type="InterPro" id="IPR008984">
    <property type="entry name" value="SMAD_FHA_dom_sf"/>
</dbReference>
<feature type="region of interest" description="Disordered" evidence="2">
    <location>
        <begin position="279"/>
        <end position="336"/>
    </location>
</feature>